<evidence type="ECO:0000313" key="3">
    <source>
        <dbReference type="Proteomes" id="UP001372338"/>
    </source>
</evidence>
<dbReference type="EMBL" id="JAYWIO010000005">
    <property type="protein sequence ID" value="KAK7259996.1"/>
    <property type="molecule type" value="Genomic_DNA"/>
</dbReference>
<name>A0AAN9EPB3_CROPI</name>
<organism evidence="2 3">
    <name type="scientific">Crotalaria pallida</name>
    <name type="common">Smooth rattlebox</name>
    <name type="synonym">Crotalaria striata</name>
    <dbReference type="NCBI Taxonomy" id="3830"/>
    <lineage>
        <taxon>Eukaryota</taxon>
        <taxon>Viridiplantae</taxon>
        <taxon>Streptophyta</taxon>
        <taxon>Embryophyta</taxon>
        <taxon>Tracheophyta</taxon>
        <taxon>Spermatophyta</taxon>
        <taxon>Magnoliopsida</taxon>
        <taxon>eudicotyledons</taxon>
        <taxon>Gunneridae</taxon>
        <taxon>Pentapetalae</taxon>
        <taxon>rosids</taxon>
        <taxon>fabids</taxon>
        <taxon>Fabales</taxon>
        <taxon>Fabaceae</taxon>
        <taxon>Papilionoideae</taxon>
        <taxon>50 kb inversion clade</taxon>
        <taxon>genistoids sensu lato</taxon>
        <taxon>core genistoids</taxon>
        <taxon>Crotalarieae</taxon>
        <taxon>Crotalaria</taxon>
    </lineage>
</organism>
<sequence length="166" mass="17520">MNQNQAANMAQIQHNQAQMQQNYVVTIAQGSLSLNLDSKSQIHTRQGGTYSAAASPSQPTNRVSFPAAVAAASPHLIPTHGLFSRPTNPSPSPLSQPLPSPLSLSQPLPSPSPLSQPEAVAFSQPEAVAIIFSSVLTVSSHAIIISSHRCNGGKFVTCWLLMFVPS</sequence>
<protein>
    <submittedName>
        <fullName evidence="2">Uncharacterized protein</fullName>
    </submittedName>
</protein>
<comment type="caution">
    <text evidence="2">The sequence shown here is derived from an EMBL/GenBank/DDBJ whole genome shotgun (WGS) entry which is preliminary data.</text>
</comment>
<keyword evidence="3" id="KW-1185">Reference proteome</keyword>
<feature type="region of interest" description="Disordered" evidence="1">
    <location>
        <begin position="79"/>
        <end position="117"/>
    </location>
</feature>
<dbReference type="AlphaFoldDB" id="A0AAN9EPB3"/>
<evidence type="ECO:0000313" key="2">
    <source>
        <dbReference type="EMBL" id="KAK7259996.1"/>
    </source>
</evidence>
<reference evidence="2 3" key="1">
    <citation type="submission" date="2024-01" db="EMBL/GenBank/DDBJ databases">
        <title>The genomes of 5 underutilized Papilionoideae crops provide insights into root nodulation and disease resistanc.</title>
        <authorList>
            <person name="Yuan L."/>
        </authorList>
    </citation>
    <scope>NUCLEOTIDE SEQUENCE [LARGE SCALE GENOMIC DNA]</scope>
    <source>
        <strain evidence="2">ZHUSHIDOU_FW_LH</strain>
        <tissue evidence="2">Leaf</tissue>
    </source>
</reference>
<accession>A0AAN9EPB3</accession>
<proteinExistence type="predicted"/>
<dbReference type="Proteomes" id="UP001372338">
    <property type="component" value="Unassembled WGS sequence"/>
</dbReference>
<gene>
    <name evidence="2" type="ORF">RIF29_25668</name>
</gene>
<feature type="compositionally biased region" description="Pro residues" evidence="1">
    <location>
        <begin position="88"/>
        <end position="100"/>
    </location>
</feature>
<evidence type="ECO:0000256" key="1">
    <source>
        <dbReference type="SAM" id="MobiDB-lite"/>
    </source>
</evidence>